<dbReference type="PRINTS" id="PR00385">
    <property type="entry name" value="P450"/>
</dbReference>
<feature type="binding site" description="axial binding residue" evidence="8">
    <location>
        <position position="570"/>
    </location>
    <ligand>
        <name>heme</name>
        <dbReference type="ChEBI" id="CHEBI:30413"/>
    </ligand>
    <ligandPart>
        <name>Fe</name>
        <dbReference type="ChEBI" id="CHEBI:18248"/>
    </ligandPart>
</feature>
<dbReference type="SUPFAM" id="SSF48264">
    <property type="entry name" value="Cytochrome P450"/>
    <property type="match status" value="1"/>
</dbReference>
<dbReference type="GO" id="GO:0004497">
    <property type="term" value="F:monooxygenase activity"/>
    <property type="evidence" value="ECO:0007669"/>
    <property type="project" value="UniProtKB-KW"/>
</dbReference>
<dbReference type="Pfam" id="PF00067">
    <property type="entry name" value="p450"/>
    <property type="match status" value="1"/>
</dbReference>
<gene>
    <name evidence="10" type="ORF">LSAT_V11C400194080</name>
</gene>
<evidence type="ECO:0000256" key="6">
    <source>
        <dbReference type="ARBA" id="ARBA00023004"/>
    </source>
</evidence>
<dbReference type="InterPro" id="IPR036396">
    <property type="entry name" value="Cyt_P450_sf"/>
</dbReference>
<dbReference type="AlphaFoldDB" id="A0A9R1VUV7"/>
<evidence type="ECO:0000256" key="1">
    <source>
        <dbReference type="ARBA" id="ARBA00001971"/>
    </source>
</evidence>
<name>A0A9R1VUV7_LACSA</name>
<evidence type="ECO:0000256" key="4">
    <source>
        <dbReference type="ARBA" id="ARBA00022723"/>
    </source>
</evidence>
<dbReference type="InterPro" id="IPR001128">
    <property type="entry name" value="Cyt_P450"/>
</dbReference>
<keyword evidence="5 9" id="KW-0560">Oxidoreductase</keyword>
<dbReference type="GO" id="GO:0020037">
    <property type="term" value="F:heme binding"/>
    <property type="evidence" value="ECO:0007669"/>
    <property type="project" value="InterPro"/>
</dbReference>
<accession>A0A9R1VUV7</accession>
<evidence type="ECO:0000256" key="8">
    <source>
        <dbReference type="PIRSR" id="PIRSR602401-1"/>
    </source>
</evidence>
<keyword evidence="11" id="KW-1185">Reference proteome</keyword>
<dbReference type="GO" id="GO:0016705">
    <property type="term" value="F:oxidoreductase activity, acting on paired donors, with incorporation or reduction of molecular oxygen"/>
    <property type="evidence" value="ECO:0007669"/>
    <property type="project" value="InterPro"/>
</dbReference>
<comment type="similarity">
    <text evidence="2 9">Belongs to the cytochrome P450 family.</text>
</comment>
<dbReference type="Gene3D" id="1.10.630.10">
    <property type="entry name" value="Cytochrome P450"/>
    <property type="match status" value="1"/>
</dbReference>
<evidence type="ECO:0000256" key="7">
    <source>
        <dbReference type="ARBA" id="ARBA00023033"/>
    </source>
</evidence>
<comment type="caution">
    <text evidence="10">The sequence shown here is derived from an EMBL/GenBank/DDBJ whole genome shotgun (WGS) entry which is preliminary data.</text>
</comment>
<dbReference type="InterPro" id="IPR017972">
    <property type="entry name" value="Cyt_P450_CS"/>
</dbReference>
<evidence type="ECO:0000256" key="5">
    <source>
        <dbReference type="ARBA" id="ARBA00023002"/>
    </source>
</evidence>
<evidence type="ECO:0000313" key="11">
    <source>
        <dbReference type="Proteomes" id="UP000235145"/>
    </source>
</evidence>
<dbReference type="FunFam" id="1.10.630.10:FF:000038">
    <property type="entry name" value="Cytochrome P450 84A1"/>
    <property type="match status" value="1"/>
</dbReference>
<comment type="cofactor">
    <cofactor evidence="1 8">
        <name>heme</name>
        <dbReference type="ChEBI" id="CHEBI:30413"/>
    </cofactor>
</comment>
<sequence>MQATMSETIKGDGRNLVGKNRWFVVVTGISSENIVDRRLTGEDDWNKLAKEFRFNGRFHQNGHLQGLKMTFLKTVLSLSSLNSKQRHVHFQSRYYTTRKFLTGIPGYPGLYIGSVCGASQEHRRPTKPMIAVVGLATVALLHLARHLRRPTKLNLPPGPKPWPIIGNLNLMGPLPHRSIHELTHKYGEIMHLKFGSFHVVVASSVEMAKVFLKTMDSNFICRPKMAAGKYTTYNYSDITWSPYGSYWQQARKLCIVELFSAKRLESFEYIRVEEMKSLLKVVHKSSGEAIVLKDLLWTVSFNIISRMVLGKRYLDESDVGNLTMSSKKVKTMFDELFLLNGVLNIGDWIPWMAFMDLQGYVKRMKTVSKKFDGFLEHVLNEHDARRKAEPSETFVPADMVDLLLQIADDPALEVKLERHGVKAFTLDMLAGGTESATITIEWAMSELLRNPEILEKAREELDRVIGRERWVEEKDMSDLHYIKAIVKETMRLHPVVPLLVPRRTREDCKVAGYDIPKDTIVFVSVWTIGRDQELWDKPLDFFPDRFIENDIDMKGYNFELLPFGAGRRMCPGYSLGLKIIETNLANLLHGFDWKLPGKMRKEELQMKEVFGLSTPKEIPLTIVAHPRLGFKMYSL</sequence>
<dbReference type="EMBL" id="NBSK02000004">
    <property type="protein sequence ID" value="KAJ0210983.1"/>
    <property type="molecule type" value="Genomic_DNA"/>
</dbReference>
<keyword evidence="4 8" id="KW-0479">Metal-binding</keyword>
<evidence type="ECO:0000256" key="2">
    <source>
        <dbReference type="ARBA" id="ARBA00010617"/>
    </source>
</evidence>
<dbReference type="PROSITE" id="PS00086">
    <property type="entry name" value="CYTOCHROME_P450"/>
    <property type="match status" value="1"/>
</dbReference>
<proteinExistence type="inferred from homology"/>
<dbReference type="Proteomes" id="UP000235145">
    <property type="component" value="Unassembled WGS sequence"/>
</dbReference>
<dbReference type="CDD" id="cd20618">
    <property type="entry name" value="CYP71_clan"/>
    <property type="match status" value="1"/>
</dbReference>
<evidence type="ECO:0000256" key="3">
    <source>
        <dbReference type="ARBA" id="ARBA00022617"/>
    </source>
</evidence>
<dbReference type="GO" id="GO:0005506">
    <property type="term" value="F:iron ion binding"/>
    <property type="evidence" value="ECO:0007669"/>
    <property type="project" value="InterPro"/>
</dbReference>
<dbReference type="PRINTS" id="PR00463">
    <property type="entry name" value="EP450I"/>
</dbReference>
<keyword evidence="6 8" id="KW-0408">Iron</keyword>
<evidence type="ECO:0000313" key="10">
    <source>
        <dbReference type="EMBL" id="KAJ0210983.1"/>
    </source>
</evidence>
<dbReference type="InterPro" id="IPR002401">
    <property type="entry name" value="Cyt_P450_E_grp-I"/>
</dbReference>
<dbReference type="GO" id="GO:0044550">
    <property type="term" value="P:secondary metabolite biosynthetic process"/>
    <property type="evidence" value="ECO:0007669"/>
    <property type="project" value="UniProtKB-ARBA"/>
</dbReference>
<keyword evidence="3 8" id="KW-0349">Heme</keyword>
<protein>
    <submittedName>
        <fullName evidence="10">Uncharacterized protein</fullName>
    </submittedName>
</protein>
<evidence type="ECO:0000256" key="9">
    <source>
        <dbReference type="RuleBase" id="RU000461"/>
    </source>
</evidence>
<keyword evidence="7 9" id="KW-0503">Monooxygenase</keyword>
<reference evidence="10 11" key="1">
    <citation type="journal article" date="2017" name="Nat. Commun.">
        <title>Genome assembly with in vitro proximity ligation data and whole-genome triplication in lettuce.</title>
        <authorList>
            <person name="Reyes-Chin-Wo S."/>
            <person name="Wang Z."/>
            <person name="Yang X."/>
            <person name="Kozik A."/>
            <person name="Arikit S."/>
            <person name="Song C."/>
            <person name="Xia L."/>
            <person name="Froenicke L."/>
            <person name="Lavelle D.O."/>
            <person name="Truco M.J."/>
            <person name="Xia R."/>
            <person name="Zhu S."/>
            <person name="Xu C."/>
            <person name="Xu H."/>
            <person name="Xu X."/>
            <person name="Cox K."/>
            <person name="Korf I."/>
            <person name="Meyers B.C."/>
            <person name="Michelmore R.W."/>
        </authorList>
    </citation>
    <scope>NUCLEOTIDE SEQUENCE [LARGE SCALE GENOMIC DNA]</scope>
    <source>
        <strain evidence="11">cv. Salinas</strain>
        <tissue evidence="10">Seedlings</tissue>
    </source>
</reference>
<organism evidence="10 11">
    <name type="scientific">Lactuca sativa</name>
    <name type="common">Garden lettuce</name>
    <dbReference type="NCBI Taxonomy" id="4236"/>
    <lineage>
        <taxon>Eukaryota</taxon>
        <taxon>Viridiplantae</taxon>
        <taxon>Streptophyta</taxon>
        <taxon>Embryophyta</taxon>
        <taxon>Tracheophyta</taxon>
        <taxon>Spermatophyta</taxon>
        <taxon>Magnoliopsida</taxon>
        <taxon>eudicotyledons</taxon>
        <taxon>Gunneridae</taxon>
        <taxon>Pentapetalae</taxon>
        <taxon>asterids</taxon>
        <taxon>campanulids</taxon>
        <taxon>Asterales</taxon>
        <taxon>Asteraceae</taxon>
        <taxon>Cichorioideae</taxon>
        <taxon>Cichorieae</taxon>
        <taxon>Lactucinae</taxon>
        <taxon>Lactuca</taxon>
    </lineage>
</organism>
<dbReference type="PANTHER" id="PTHR47944">
    <property type="entry name" value="CYTOCHROME P450 98A9"/>
    <property type="match status" value="1"/>
</dbReference>
<dbReference type="PANTHER" id="PTHR47944:SF4">
    <property type="entry name" value="OS09G0441700 PROTEIN"/>
    <property type="match status" value="1"/>
</dbReference>